<dbReference type="STRING" id="709881.SAMN04489832_3280"/>
<feature type="transmembrane region" description="Helical" evidence="1">
    <location>
        <begin position="31"/>
        <end position="50"/>
    </location>
</feature>
<dbReference type="EMBL" id="FSQT01000002">
    <property type="protein sequence ID" value="SIN13230.1"/>
    <property type="molecule type" value="Genomic_DNA"/>
</dbReference>
<keyword evidence="1" id="KW-0472">Membrane</keyword>
<gene>
    <name evidence="2" type="ORF">SAMN04489832_3280</name>
</gene>
<evidence type="ECO:0000313" key="2">
    <source>
        <dbReference type="EMBL" id="SIN13230.1"/>
    </source>
</evidence>
<feature type="transmembrane region" description="Helical" evidence="1">
    <location>
        <begin position="71"/>
        <end position="92"/>
    </location>
</feature>
<protein>
    <submittedName>
        <fullName evidence="2">Uncharacterized protein</fullName>
    </submittedName>
</protein>
<keyword evidence="3" id="KW-1185">Reference proteome</keyword>
<dbReference type="AlphaFoldDB" id="A0A1N5YVE7"/>
<proteinExistence type="predicted"/>
<reference evidence="3" key="1">
    <citation type="submission" date="2016-12" db="EMBL/GenBank/DDBJ databases">
        <authorList>
            <person name="Varghese N."/>
            <person name="Submissions S."/>
        </authorList>
    </citation>
    <scope>NUCLEOTIDE SEQUENCE [LARGE SCALE GENOMIC DNA]</scope>
    <source>
        <strain evidence="3">DSM 45599</strain>
    </source>
</reference>
<dbReference type="RefSeq" id="WP_244298602.1">
    <property type="nucleotide sequence ID" value="NZ_FSQT01000002.1"/>
</dbReference>
<feature type="transmembrane region" description="Helical" evidence="1">
    <location>
        <begin position="151"/>
        <end position="174"/>
    </location>
</feature>
<dbReference type="Proteomes" id="UP000185124">
    <property type="component" value="Unassembled WGS sequence"/>
</dbReference>
<feature type="transmembrane region" description="Helical" evidence="1">
    <location>
        <begin position="124"/>
        <end position="145"/>
    </location>
</feature>
<organism evidence="2 3">
    <name type="scientific">Micromonospora cremea</name>
    <dbReference type="NCBI Taxonomy" id="709881"/>
    <lineage>
        <taxon>Bacteria</taxon>
        <taxon>Bacillati</taxon>
        <taxon>Actinomycetota</taxon>
        <taxon>Actinomycetes</taxon>
        <taxon>Micromonosporales</taxon>
        <taxon>Micromonosporaceae</taxon>
        <taxon>Micromonospora</taxon>
    </lineage>
</organism>
<name>A0A1N5YVE7_9ACTN</name>
<sequence>MLRRSWTIAAGLVLFTAALVARLSPLDSPSLLLLAISPMLPVLGVAVSFGRRFDPTYEITLVALVHGLRLALLRTAAVLGVAVGLTAAASLALRRGGAATLAWLLPMLALTLVTLALTARVDPIVAAAVTGAGWLALLVATTHFADGRSLLLTAAGEAAVSVVAVAAAVGLALARRRFDQQPTVGLTP</sequence>
<evidence type="ECO:0000256" key="1">
    <source>
        <dbReference type="SAM" id="Phobius"/>
    </source>
</evidence>
<accession>A0A1N5YVE7</accession>
<keyword evidence="1" id="KW-1133">Transmembrane helix</keyword>
<evidence type="ECO:0000313" key="3">
    <source>
        <dbReference type="Proteomes" id="UP000185124"/>
    </source>
</evidence>
<feature type="transmembrane region" description="Helical" evidence="1">
    <location>
        <begin position="98"/>
        <end position="117"/>
    </location>
</feature>
<keyword evidence="1" id="KW-0812">Transmembrane</keyword>